<dbReference type="RefSeq" id="WP_057632539.1">
    <property type="nucleotide sequence ID" value="NZ_LDJI01000009.1"/>
</dbReference>
<evidence type="ECO:0000256" key="1">
    <source>
        <dbReference type="SAM" id="MobiDB-lite"/>
    </source>
</evidence>
<dbReference type="PATRIC" id="fig|405444.3.peg.3710"/>
<dbReference type="STRING" id="405444.ABB26_04995"/>
<evidence type="ECO:0000313" key="2">
    <source>
        <dbReference type="EMBL" id="KRG65171.1"/>
    </source>
</evidence>
<sequence length="236" mass="26305">MSDNGTDFLDDMTQPLVATETPEKPEPEQPEAVVETVDTPPEAPAPEVTTTPEPKEEQAVPYAAMKAERDKRQALERELSELRAAQPQQPAPEFFDAPEQHMQALEQRATQRLYAALEEQARVVHPDYDEVFEEVKAAAEGNPAIQQRIFSSANPALAAYQIGKQLREFKRMEDPVKYRAEIEAEVRTKLEAELKAKEQARAAADAAIPPDMTQSRNAAGQFAPSDSDVFDDLFNK</sequence>
<organism evidence="2 3">
    <name type="scientific">Stenotrophomonas humi</name>
    <dbReference type="NCBI Taxonomy" id="405444"/>
    <lineage>
        <taxon>Bacteria</taxon>
        <taxon>Pseudomonadati</taxon>
        <taxon>Pseudomonadota</taxon>
        <taxon>Gammaproteobacteria</taxon>
        <taxon>Lysobacterales</taxon>
        <taxon>Lysobacteraceae</taxon>
        <taxon>Stenotrophomonas</taxon>
    </lineage>
</organism>
<dbReference type="EMBL" id="LDJI01000009">
    <property type="protein sequence ID" value="KRG65171.1"/>
    <property type="molecule type" value="Genomic_DNA"/>
</dbReference>
<dbReference type="Proteomes" id="UP000050864">
    <property type="component" value="Unassembled WGS sequence"/>
</dbReference>
<evidence type="ECO:0000313" key="3">
    <source>
        <dbReference type="Proteomes" id="UP000050864"/>
    </source>
</evidence>
<feature type="region of interest" description="Disordered" evidence="1">
    <location>
        <begin position="1"/>
        <end position="71"/>
    </location>
</feature>
<feature type="compositionally biased region" description="Low complexity" evidence="1">
    <location>
        <begin position="30"/>
        <end position="52"/>
    </location>
</feature>
<name>A0A0R0CIX3_9GAMM</name>
<gene>
    <name evidence="2" type="ORF">ABB26_04995</name>
</gene>
<keyword evidence="3" id="KW-1185">Reference proteome</keyword>
<dbReference type="AlphaFoldDB" id="A0A0R0CIX3"/>
<evidence type="ECO:0008006" key="4">
    <source>
        <dbReference type="Google" id="ProtNLM"/>
    </source>
</evidence>
<dbReference type="OrthoDB" id="6058326at2"/>
<comment type="caution">
    <text evidence="2">The sequence shown here is derived from an EMBL/GenBank/DDBJ whole genome shotgun (WGS) entry which is preliminary data.</text>
</comment>
<reference evidence="2 3" key="1">
    <citation type="submission" date="2015-05" db="EMBL/GenBank/DDBJ databases">
        <title>Genome sequencing and analysis of members of genus Stenotrophomonas.</title>
        <authorList>
            <person name="Patil P.P."/>
            <person name="Midha S."/>
            <person name="Patil P.B."/>
        </authorList>
    </citation>
    <scope>NUCLEOTIDE SEQUENCE [LARGE SCALE GENOMIC DNA]</scope>
    <source>
        <strain evidence="2 3">DSM 18929</strain>
    </source>
</reference>
<proteinExistence type="predicted"/>
<feature type="region of interest" description="Disordered" evidence="1">
    <location>
        <begin position="199"/>
        <end position="236"/>
    </location>
</feature>
<protein>
    <recommendedName>
        <fullName evidence="4">Scaffolding protein</fullName>
    </recommendedName>
</protein>
<accession>A0A0R0CIX3</accession>